<organism evidence="9 10">
    <name type="scientific">Flavobacterium gilvum</name>
    <dbReference type="NCBI Taxonomy" id="1492737"/>
    <lineage>
        <taxon>Bacteria</taxon>
        <taxon>Pseudomonadati</taxon>
        <taxon>Bacteroidota</taxon>
        <taxon>Flavobacteriia</taxon>
        <taxon>Flavobacteriales</taxon>
        <taxon>Flavobacteriaceae</taxon>
        <taxon>Flavobacterium</taxon>
    </lineage>
</organism>
<evidence type="ECO:0000256" key="7">
    <source>
        <dbReference type="SAM" id="Phobius"/>
    </source>
</evidence>
<dbReference type="InterPro" id="IPR036890">
    <property type="entry name" value="HATPase_C_sf"/>
</dbReference>
<dbReference type="SMART" id="SM00387">
    <property type="entry name" value="HATPase_c"/>
    <property type="match status" value="1"/>
</dbReference>
<name>A0AAC9N6X4_9FLAO</name>
<reference evidence="9 10" key="1">
    <citation type="submission" date="2016-10" db="EMBL/GenBank/DDBJ databases">
        <title>Flavobacterium gilvum sp. nov., isolated from stream water.</title>
        <authorList>
            <person name="Shin S.-K."/>
            <person name="Cho Y.-J."/>
            <person name="Yi H."/>
        </authorList>
    </citation>
    <scope>NUCLEOTIDE SEQUENCE [LARGE SCALE GENOMIC DNA]</scope>
    <source>
        <strain evidence="9 10">EM1308</strain>
    </source>
</reference>
<dbReference type="SUPFAM" id="SSF55874">
    <property type="entry name" value="ATPase domain of HSP90 chaperone/DNA topoisomerase II/histidine kinase"/>
    <property type="match status" value="1"/>
</dbReference>
<evidence type="ECO:0000259" key="8">
    <source>
        <dbReference type="PROSITE" id="PS50109"/>
    </source>
</evidence>
<feature type="transmembrane region" description="Helical" evidence="7">
    <location>
        <begin position="15"/>
        <end position="35"/>
    </location>
</feature>
<evidence type="ECO:0000256" key="5">
    <source>
        <dbReference type="ARBA" id="ARBA00022777"/>
    </source>
</evidence>
<dbReference type="InterPro" id="IPR003661">
    <property type="entry name" value="HisK_dim/P_dom"/>
</dbReference>
<dbReference type="Proteomes" id="UP000175968">
    <property type="component" value="Chromosome"/>
</dbReference>
<evidence type="ECO:0000313" key="9">
    <source>
        <dbReference type="EMBL" id="AOW10812.1"/>
    </source>
</evidence>
<comment type="catalytic activity">
    <reaction evidence="1">
        <text>ATP + protein L-histidine = ADP + protein N-phospho-L-histidine.</text>
        <dbReference type="EC" id="2.7.13.3"/>
    </reaction>
</comment>
<dbReference type="InterPro" id="IPR003594">
    <property type="entry name" value="HATPase_dom"/>
</dbReference>
<keyword evidence="4" id="KW-0808">Transferase</keyword>
<evidence type="ECO:0000256" key="3">
    <source>
        <dbReference type="ARBA" id="ARBA00022553"/>
    </source>
</evidence>
<dbReference type="Gene3D" id="1.10.287.130">
    <property type="match status" value="1"/>
</dbReference>
<sequence>MTQIGFLKRLRSYNIFRLLIIVFVSCGLLIFINFFTIKILSATRAYVNGESHYSKAQKDAVRHLITYMYTEDPKEWQLFSEELKVPMGDGAARVALLSNNVSDETIKKYFRAGRNSEDDLDNLIWLFRNFKDVPFLAKAIGEWEEGDKMIKELLDFGNEINRSESVSNMDTEVKQKILLQLSIISNKLTVNERNFSNTIGEGTRTIKDVLIIINILFILVIISSVSFYHSIMVKRLVASKKEVQIKNDNLIMLNSELDNFVYSVSHDLRSPITSLKGLIELAKLEDDFEKINYYLMLMSQSLNRQDQFIRDIIDYSKNKRIETRVKTVSLSKLIEETISLHNYNRNAEKIVITKDILVDEIQSDSLRLKIIMNNLLSNAIKYVDESKDEMKIAIRTYNLGVFHKIEIEDNGIGIQEEYKDRIFNMFFVVNSNKGSGLGLYIVQETLKKLNGNISVISQNNVGSKFIVTIPNLYLYEN</sequence>
<protein>
    <recommendedName>
        <fullName evidence="2">histidine kinase</fullName>
        <ecNumber evidence="2">2.7.13.3</ecNumber>
    </recommendedName>
</protein>
<dbReference type="Pfam" id="PF02518">
    <property type="entry name" value="HATPase_c"/>
    <property type="match status" value="1"/>
</dbReference>
<keyword evidence="7" id="KW-1133">Transmembrane helix</keyword>
<dbReference type="InterPro" id="IPR036097">
    <property type="entry name" value="HisK_dim/P_sf"/>
</dbReference>
<evidence type="ECO:0000313" key="10">
    <source>
        <dbReference type="Proteomes" id="UP000175968"/>
    </source>
</evidence>
<dbReference type="InterPro" id="IPR004358">
    <property type="entry name" value="Sig_transdc_His_kin-like_C"/>
</dbReference>
<evidence type="ECO:0000256" key="1">
    <source>
        <dbReference type="ARBA" id="ARBA00000085"/>
    </source>
</evidence>
<keyword evidence="5 9" id="KW-0418">Kinase</keyword>
<keyword evidence="10" id="KW-1185">Reference proteome</keyword>
<dbReference type="SMART" id="SM00388">
    <property type="entry name" value="HisKA"/>
    <property type="match status" value="1"/>
</dbReference>
<gene>
    <name evidence="9" type="ORF">EM308_15675</name>
</gene>
<feature type="domain" description="Histidine kinase" evidence="8">
    <location>
        <begin position="263"/>
        <end position="473"/>
    </location>
</feature>
<dbReference type="SUPFAM" id="SSF47384">
    <property type="entry name" value="Homodimeric domain of signal transducing histidine kinase"/>
    <property type="match status" value="1"/>
</dbReference>
<evidence type="ECO:0000256" key="6">
    <source>
        <dbReference type="ARBA" id="ARBA00023012"/>
    </source>
</evidence>
<keyword evidence="3" id="KW-0597">Phosphoprotein</keyword>
<dbReference type="PANTHER" id="PTHR43711">
    <property type="entry name" value="TWO-COMPONENT HISTIDINE KINASE"/>
    <property type="match status" value="1"/>
</dbReference>
<accession>A0AAC9N6X4</accession>
<dbReference type="InterPro" id="IPR005467">
    <property type="entry name" value="His_kinase_dom"/>
</dbReference>
<dbReference type="AlphaFoldDB" id="A0AAC9N6X4"/>
<dbReference type="PROSITE" id="PS50109">
    <property type="entry name" value="HIS_KIN"/>
    <property type="match status" value="1"/>
</dbReference>
<keyword evidence="7" id="KW-0472">Membrane</keyword>
<evidence type="ECO:0000256" key="4">
    <source>
        <dbReference type="ARBA" id="ARBA00022679"/>
    </source>
</evidence>
<dbReference type="CDD" id="cd00082">
    <property type="entry name" value="HisKA"/>
    <property type="match status" value="1"/>
</dbReference>
<dbReference type="PANTHER" id="PTHR43711:SF1">
    <property type="entry name" value="HISTIDINE KINASE 1"/>
    <property type="match status" value="1"/>
</dbReference>
<keyword evidence="6" id="KW-0902">Two-component regulatory system</keyword>
<keyword evidence="7" id="KW-0812">Transmembrane</keyword>
<dbReference type="PRINTS" id="PR00344">
    <property type="entry name" value="BCTRLSENSOR"/>
</dbReference>
<dbReference type="Gene3D" id="3.30.565.10">
    <property type="entry name" value="Histidine kinase-like ATPase, C-terminal domain"/>
    <property type="match status" value="1"/>
</dbReference>
<dbReference type="InterPro" id="IPR050736">
    <property type="entry name" value="Sensor_HK_Regulatory"/>
</dbReference>
<dbReference type="Pfam" id="PF00512">
    <property type="entry name" value="HisKA"/>
    <property type="match status" value="1"/>
</dbReference>
<proteinExistence type="predicted"/>
<dbReference type="EC" id="2.7.13.3" evidence="2"/>
<dbReference type="KEGG" id="fgl:EM308_15675"/>
<evidence type="ECO:0000256" key="2">
    <source>
        <dbReference type="ARBA" id="ARBA00012438"/>
    </source>
</evidence>
<feature type="transmembrane region" description="Helical" evidence="7">
    <location>
        <begin position="209"/>
        <end position="231"/>
    </location>
</feature>
<dbReference type="EMBL" id="CP017479">
    <property type="protein sequence ID" value="AOW10812.1"/>
    <property type="molecule type" value="Genomic_DNA"/>
</dbReference>
<dbReference type="GO" id="GO:0000155">
    <property type="term" value="F:phosphorelay sensor kinase activity"/>
    <property type="evidence" value="ECO:0007669"/>
    <property type="project" value="InterPro"/>
</dbReference>